<dbReference type="InterPro" id="IPR009057">
    <property type="entry name" value="Homeodomain-like_sf"/>
</dbReference>
<sequence length="291" mass="32311">MTTVEIRTKNMYPQLNKTEKKVADYILQNIDNIFRYPLAKLANLSGTSQGAWVRFCKSIGFDGMKDLKKSLFVELNETITENENPTPQLQFTDIKEHSTYISMAENVCFSSIQAIEATLKLFDEVMLSGIVDQIISAKAIRIFGVGASGLVADDLYYKLLRIGYNVSYCHDSHISLTYASTITAGDVAIFISYTGETKEILETLDIAKKNGATTLAITKYGKSSLAQSVDYVLYTSSPEIYKRSGAMSSRIAQLIIADILFTAIANRDYDNVTGMLESSYQATHSHRSDNS</sequence>
<dbReference type="InterPro" id="IPR001347">
    <property type="entry name" value="SIS_dom"/>
</dbReference>
<evidence type="ECO:0000259" key="4">
    <source>
        <dbReference type="PROSITE" id="PS51071"/>
    </source>
</evidence>
<dbReference type="GO" id="GO:0003700">
    <property type="term" value="F:DNA-binding transcription factor activity"/>
    <property type="evidence" value="ECO:0007669"/>
    <property type="project" value="InterPro"/>
</dbReference>
<keyword evidence="3" id="KW-0804">Transcription</keyword>
<organism evidence="6 7">
    <name type="scientific">Anaerocolumna jejuensis DSM 15929</name>
    <dbReference type="NCBI Taxonomy" id="1121322"/>
    <lineage>
        <taxon>Bacteria</taxon>
        <taxon>Bacillati</taxon>
        <taxon>Bacillota</taxon>
        <taxon>Clostridia</taxon>
        <taxon>Lachnospirales</taxon>
        <taxon>Lachnospiraceae</taxon>
        <taxon>Anaerocolumna</taxon>
    </lineage>
</organism>
<evidence type="ECO:0000256" key="1">
    <source>
        <dbReference type="ARBA" id="ARBA00023015"/>
    </source>
</evidence>
<keyword evidence="1" id="KW-0805">Transcription regulation</keyword>
<gene>
    <name evidence="6" type="ORF">SAMN02745136_04907</name>
</gene>
<dbReference type="SUPFAM" id="SSF53697">
    <property type="entry name" value="SIS domain"/>
    <property type="match status" value="1"/>
</dbReference>
<dbReference type="GO" id="GO:0003677">
    <property type="term" value="F:DNA binding"/>
    <property type="evidence" value="ECO:0007669"/>
    <property type="project" value="UniProtKB-KW"/>
</dbReference>
<feature type="domain" description="HTH rpiR-type" evidence="4">
    <location>
        <begin position="2"/>
        <end position="78"/>
    </location>
</feature>
<evidence type="ECO:0000313" key="6">
    <source>
        <dbReference type="EMBL" id="SHL44153.1"/>
    </source>
</evidence>
<evidence type="ECO:0000256" key="3">
    <source>
        <dbReference type="ARBA" id="ARBA00023163"/>
    </source>
</evidence>
<keyword evidence="2" id="KW-0238">DNA-binding</keyword>
<dbReference type="SUPFAM" id="SSF46689">
    <property type="entry name" value="Homeodomain-like"/>
    <property type="match status" value="1"/>
</dbReference>
<evidence type="ECO:0000256" key="2">
    <source>
        <dbReference type="ARBA" id="ARBA00023125"/>
    </source>
</evidence>
<dbReference type="Pfam" id="PF01418">
    <property type="entry name" value="HTH_6"/>
    <property type="match status" value="1"/>
</dbReference>
<dbReference type="PROSITE" id="PS51071">
    <property type="entry name" value="HTH_RPIR"/>
    <property type="match status" value="1"/>
</dbReference>
<name>A0A1M7AMY4_9FIRM</name>
<dbReference type="Proteomes" id="UP000184386">
    <property type="component" value="Unassembled WGS sequence"/>
</dbReference>
<dbReference type="PANTHER" id="PTHR30514:SF1">
    <property type="entry name" value="HTH-TYPE TRANSCRIPTIONAL REGULATOR HEXR-RELATED"/>
    <property type="match status" value="1"/>
</dbReference>
<evidence type="ECO:0000313" key="7">
    <source>
        <dbReference type="Proteomes" id="UP000184386"/>
    </source>
</evidence>
<dbReference type="InterPro" id="IPR036388">
    <property type="entry name" value="WH-like_DNA-bd_sf"/>
</dbReference>
<dbReference type="GO" id="GO:0097367">
    <property type="term" value="F:carbohydrate derivative binding"/>
    <property type="evidence" value="ECO:0007669"/>
    <property type="project" value="InterPro"/>
</dbReference>
<dbReference type="Pfam" id="PF01380">
    <property type="entry name" value="SIS"/>
    <property type="match status" value="1"/>
</dbReference>
<dbReference type="InterPro" id="IPR046348">
    <property type="entry name" value="SIS_dom_sf"/>
</dbReference>
<dbReference type="InterPro" id="IPR047640">
    <property type="entry name" value="RpiR-like"/>
</dbReference>
<accession>A0A1M7AMY4</accession>
<dbReference type="RefSeq" id="WP_073279831.1">
    <property type="nucleotide sequence ID" value="NZ_FRAC01000033.1"/>
</dbReference>
<evidence type="ECO:0000259" key="5">
    <source>
        <dbReference type="PROSITE" id="PS51464"/>
    </source>
</evidence>
<keyword evidence="7" id="KW-1185">Reference proteome</keyword>
<dbReference type="STRING" id="1121322.SAMN02745136_04907"/>
<dbReference type="Gene3D" id="3.40.50.10490">
    <property type="entry name" value="Glucose-6-phosphate isomerase like protein, domain 1"/>
    <property type="match status" value="1"/>
</dbReference>
<dbReference type="EMBL" id="FRAC01000033">
    <property type="protein sequence ID" value="SHL44153.1"/>
    <property type="molecule type" value="Genomic_DNA"/>
</dbReference>
<protein>
    <submittedName>
        <fullName evidence="6">Transcriptional regulator, RpiR family</fullName>
    </submittedName>
</protein>
<feature type="domain" description="SIS" evidence="5">
    <location>
        <begin position="130"/>
        <end position="270"/>
    </location>
</feature>
<dbReference type="PANTHER" id="PTHR30514">
    <property type="entry name" value="GLUCOKINASE"/>
    <property type="match status" value="1"/>
</dbReference>
<dbReference type="InterPro" id="IPR035472">
    <property type="entry name" value="RpiR-like_SIS"/>
</dbReference>
<proteinExistence type="predicted"/>
<dbReference type="CDD" id="cd05013">
    <property type="entry name" value="SIS_RpiR"/>
    <property type="match status" value="1"/>
</dbReference>
<dbReference type="OrthoDB" id="63027at2"/>
<dbReference type="Gene3D" id="1.10.10.10">
    <property type="entry name" value="Winged helix-like DNA-binding domain superfamily/Winged helix DNA-binding domain"/>
    <property type="match status" value="1"/>
</dbReference>
<dbReference type="InterPro" id="IPR000281">
    <property type="entry name" value="HTH_RpiR"/>
</dbReference>
<reference evidence="6 7" key="1">
    <citation type="submission" date="2016-11" db="EMBL/GenBank/DDBJ databases">
        <authorList>
            <person name="Jaros S."/>
            <person name="Januszkiewicz K."/>
            <person name="Wedrychowicz H."/>
        </authorList>
    </citation>
    <scope>NUCLEOTIDE SEQUENCE [LARGE SCALE GENOMIC DNA]</scope>
    <source>
        <strain evidence="6 7">DSM 15929</strain>
    </source>
</reference>
<dbReference type="GO" id="GO:1901135">
    <property type="term" value="P:carbohydrate derivative metabolic process"/>
    <property type="evidence" value="ECO:0007669"/>
    <property type="project" value="InterPro"/>
</dbReference>
<dbReference type="PROSITE" id="PS51464">
    <property type="entry name" value="SIS"/>
    <property type="match status" value="1"/>
</dbReference>
<dbReference type="AlphaFoldDB" id="A0A1M7AMY4"/>